<feature type="compositionally biased region" description="Polar residues" evidence="1">
    <location>
        <begin position="104"/>
        <end position="121"/>
    </location>
</feature>
<evidence type="ECO:0000256" key="2">
    <source>
        <dbReference type="SAM" id="Phobius"/>
    </source>
</evidence>
<proteinExistence type="predicted"/>
<sequence>MSSVQGQRRSMHSRSRSVPQGISRRSSDYFAGLMPLGLRAAGFIGRGPKELWPYVLPWVFALLTISFFCLVVRGVLTRQLLVPPVEVPQSLVTRGYTSPDKRLQTAQTTRGNVETNAASMA</sequence>
<evidence type="ECO:0000256" key="1">
    <source>
        <dbReference type="SAM" id="MobiDB-lite"/>
    </source>
</evidence>
<keyword evidence="2" id="KW-0472">Membrane</keyword>
<dbReference type="AlphaFoldDB" id="A0A6J5CGQ0"/>
<evidence type="ECO:0000313" key="4">
    <source>
        <dbReference type="Proteomes" id="UP000494205"/>
    </source>
</evidence>
<evidence type="ECO:0000313" key="3">
    <source>
        <dbReference type="EMBL" id="CAB3733423.1"/>
    </source>
</evidence>
<organism evidence="3 4">
    <name type="scientific">Paraburkholderia rhynchosiae</name>
    <dbReference type="NCBI Taxonomy" id="487049"/>
    <lineage>
        <taxon>Bacteria</taxon>
        <taxon>Pseudomonadati</taxon>
        <taxon>Pseudomonadota</taxon>
        <taxon>Betaproteobacteria</taxon>
        <taxon>Burkholderiales</taxon>
        <taxon>Burkholderiaceae</taxon>
        <taxon>Paraburkholderia</taxon>
    </lineage>
</organism>
<gene>
    <name evidence="3" type="ORF">LMG27174_06024</name>
</gene>
<name>A0A6J5CGQ0_9BURK</name>
<accession>A0A6J5CGQ0</accession>
<dbReference type="EMBL" id="CADIJZ010000029">
    <property type="protein sequence ID" value="CAB3733423.1"/>
    <property type="molecule type" value="Genomic_DNA"/>
</dbReference>
<feature type="region of interest" description="Disordered" evidence="1">
    <location>
        <begin position="1"/>
        <end position="23"/>
    </location>
</feature>
<dbReference type="Proteomes" id="UP000494205">
    <property type="component" value="Unassembled WGS sequence"/>
</dbReference>
<protein>
    <submittedName>
        <fullName evidence="3">Uncharacterized protein</fullName>
    </submittedName>
</protein>
<reference evidence="3 4" key="1">
    <citation type="submission" date="2020-04" db="EMBL/GenBank/DDBJ databases">
        <authorList>
            <person name="De Canck E."/>
        </authorList>
    </citation>
    <scope>NUCLEOTIDE SEQUENCE [LARGE SCALE GENOMIC DNA]</scope>
    <source>
        <strain evidence="3 4">LMG 27174</strain>
    </source>
</reference>
<keyword evidence="2" id="KW-1133">Transmembrane helix</keyword>
<keyword evidence="2" id="KW-0812">Transmembrane</keyword>
<feature type="transmembrane region" description="Helical" evidence="2">
    <location>
        <begin position="51"/>
        <end position="72"/>
    </location>
</feature>
<feature type="region of interest" description="Disordered" evidence="1">
    <location>
        <begin position="98"/>
        <end position="121"/>
    </location>
</feature>